<dbReference type="RefSeq" id="WP_225918432.1">
    <property type="nucleotide sequence ID" value="NZ_BOPO01000024.1"/>
</dbReference>
<dbReference type="Proteomes" id="UP000614996">
    <property type="component" value="Unassembled WGS sequence"/>
</dbReference>
<evidence type="ECO:0000313" key="4">
    <source>
        <dbReference type="EMBL" id="GIL26534.1"/>
    </source>
</evidence>
<organism evidence="4 5">
    <name type="scientific">Actinocatenispora comari</name>
    <dbReference type="NCBI Taxonomy" id="2807577"/>
    <lineage>
        <taxon>Bacteria</taxon>
        <taxon>Bacillati</taxon>
        <taxon>Actinomycetota</taxon>
        <taxon>Actinomycetes</taxon>
        <taxon>Micromonosporales</taxon>
        <taxon>Micromonosporaceae</taxon>
        <taxon>Actinocatenispora</taxon>
    </lineage>
</organism>
<feature type="domain" description="N-acetyltransferase" evidence="3">
    <location>
        <begin position="9"/>
        <end position="152"/>
    </location>
</feature>
<keyword evidence="2" id="KW-0012">Acyltransferase</keyword>
<keyword evidence="1" id="KW-0808">Transferase</keyword>
<dbReference type="CDD" id="cd04301">
    <property type="entry name" value="NAT_SF"/>
    <property type="match status" value="2"/>
</dbReference>
<gene>
    <name evidence="4" type="ORF">NUM_17880</name>
</gene>
<protein>
    <recommendedName>
        <fullName evidence="3">N-acetyltransferase domain-containing protein</fullName>
    </recommendedName>
</protein>
<dbReference type="Gene3D" id="3.40.630.30">
    <property type="match status" value="2"/>
</dbReference>
<evidence type="ECO:0000313" key="5">
    <source>
        <dbReference type="Proteomes" id="UP000614996"/>
    </source>
</evidence>
<dbReference type="PROSITE" id="PS51186">
    <property type="entry name" value="GNAT"/>
    <property type="match status" value="2"/>
</dbReference>
<dbReference type="InterPro" id="IPR050832">
    <property type="entry name" value="Bact_Acetyltransf"/>
</dbReference>
<dbReference type="PANTHER" id="PTHR43877">
    <property type="entry name" value="AMINOALKYLPHOSPHONATE N-ACETYLTRANSFERASE-RELATED-RELATED"/>
    <property type="match status" value="1"/>
</dbReference>
<dbReference type="AlphaFoldDB" id="A0A8J4A7V2"/>
<feature type="domain" description="N-acetyltransferase" evidence="3">
    <location>
        <begin position="156"/>
        <end position="307"/>
    </location>
</feature>
<dbReference type="SUPFAM" id="SSF55729">
    <property type="entry name" value="Acyl-CoA N-acyltransferases (Nat)"/>
    <property type="match status" value="2"/>
</dbReference>
<name>A0A8J4A7V2_9ACTN</name>
<proteinExistence type="predicted"/>
<dbReference type="EMBL" id="BOPO01000024">
    <property type="protein sequence ID" value="GIL26534.1"/>
    <property type="molecule type" value="Genomic_DNA"/>
</dbReference>
<evidence type="ECO:0000259" key="3">
    <source>
        <dbReference type="PROSITE" id="PS51186"/>
    </source>
</evidence>
<reference evidence="5" key="1">
    <citation type="journal article" date="2021" name="Int. J. Syst. Evol. Microbiol.">
        <title>Actinocatenispora comari sp. nov., an endophytic actinomycete isolated from aerial parts of Comarum salesowianum.</title>
        <authorList>
            <person name="Oyunbileg N."/>
            <person name="Iizaka Y."/>
            <person name="Hamada M."/>
            <person name="Davaapurev B.O."/>
            <person name="Fukumoto A."/>
            <person name="Tsetseg B."/>
            <person name="Kato F."/>
            <person name="Tamura T."/>
            <person name="Batkhuu J."/>
            <person name="Anzai Y."/>
        </authorList>
    </citation>
    <scope>NUCLEOTIDE SEQUENCE [LARGE SCALE GENOMIC DNA]</scope>
    <source>
        <strain evidence="5">NUM-2625</strain>
    </source>
</reference>
<accession>A0A8J4A7V2</accession>
<keyword evidence="5" id="KW-1185">Reference proteome</keyword>
<dbReference type="Pfam" id="PF13508">
    <property type="entry name" value="Acetyltransf_7"/>
    <property type="match status" value="1"/>
</dbReference>
<sequence length="309" mass="32801">MSGRKHRPVRLAAPTPADLGPILADHDRYWDGRDLRSLHHPIYCRQFADTGLVAHGDGVLGYLFGFVAPAGEGYVHLVAVRDDARGTGLGRTLYERFGELAAARGADRVTAITTPGNAGSIAFHRTLGFTAETVAGYSGPGADRVVLHRRLDREPVRIGPARAADAGEVLTVQQAAFVAEALAYQAAIPPVRESVTDVAAAITAGRVLVARDGARIVGSVRVTPTGDGTEAEIGRLAVAPDRQGEGLGSRLLAAAEAHAGPVERYVLFAGHRSERNLGLYRRRGYTETHRTLDPVGVPVVQLAKPRHTG</sequence>
<dbReference type="Pfam" id="PF00583">
    <property type="entry name" value="Acetyltransf_1"/>
    <property type="match status" value="1"/>
</dbReference>
<dbReference type="InterPro" id="IPR016181">
    <property type="entry name" value="Acyl_CoA_acyltransferase"/>
</dbReference>
<dbReference type="InterPro" id="IPR000182">
    <property type="entry name" value="GNAT_dom"/>
</dbReference>
<evidence type="ECO:0000256" key="2">
    <source>
        <dbReference type="ARBA" id="ARBA00023315"/>
    </source>
</evidence>
<evidence type="ECO:0000256" key="1">
    <source>
        <dbReference type="ARBA" id="ARBA00022679"/>
    </source>
</evidence>
<comment type="caution">
    <text evidence="4">The sequence shown here is derived from an EMBL/GenBank/DDBJ whole genome shotgun (WGS) entry which is preliminary data.</text>
</comment>
<dbReference type="GO" id="GO:0016747">
    <property type="term" value="F:acyltransferase activity, transferring groups other than amino-acyl groups"/>
    <property type="evidence" value="ECO:0007669"/>
    <property type="project" value="InterPro"/>
</dbReference>